<dbReference type="OrthoDB" id="1489185at2"/>
<dbReference type="Pfam" id="PF13585">
    <property type="entry name" value="CHU_C"/>
    <property type="match status" value="1"/>
</dbReference>
<evidence type="ECO:0000313" key="3">
    <source>
        <dbReference type="Proteomes" id="UP000488936"/>
    </source>
</evidence>
<accession>A0A7K1GST9</accession>
<evidence type="ECO:0000256" key="1">
    <source>
        <dbReference type="SAM" id="SignalP"/>
    </source>
</evidence>
<dbReference type="Proteomes" id="UP000488936">
    <property type="component" value="Unassembled WGS sequence"/>
</dbReference>
<reference evidence="2 3" key="1">
    <citation type="journal article" date="2006" name="Int. J. Syst. Evol. Microbiol.">
        <title>Myroides pelagicus sp. nov., isolated from seawater in Thailand.</title>
        <authorList>
            <person name="Yoon J."/>
            <person name="Maneerat S."/>
            <person name="Kawai F."/>
            <person name="Yokota A."/>
        </authorList>
    </citation>
    <scope>NUCLEOTIDE SEQUENCE [LARGE SCALE GENOMIC DNA]</scope>
    <source>
        <strain evidence="2 3">SM1T</strain>
    </source>
</reference>
<feature type="chain" id="PRO_5029443368" evidence="1">
    <location>
        <begin position="24"/>
        <end position="439"/>
    </location>
</feature>
<dbReference type="InterPro" id="IPR026341">
    <property type="entry name" value="T9SS_type_B"/>
</dbReference>
<comment type="caution">
    <text evidence="2">The sequence shown here is derived from an EMBL/GenBank/DDBJ whole genome shotgun (WGS) entry which is preliminary data.</text>
</comment>
<keyword evidence="1" id="KW-0732">Signal</keyword>
<keyword evidence="3" id="KW-1185">Reference proteome</keyword>
<protein>
    <submittedName>
        <fullName evidence="2">T9SS type B sorting domain-containing protein</fullName>
    </submittedName>
</protein>
<evidence type="ECO:0000313" key="2">
    <source>
        <dbReference type="EMBL" id="MTH30894.1"/>
    </source>
</evidence>
<dbReference type="EMBL" id="WMJY01000047">
    <property type="protein sequence ID" value="MTH30894.1"/>
    <property type="molecule type" value="Genomic_DNA"/>
</dbReference>
<dbReference type="NCBIfam" id="TIGR04131">
    <property type="entry name" value="Bac_Flav_CTERM"/>
    <property type="match status" value="1"/>
</dbReference>
<dbReference type="AlphaFoldDB" id="A0A7K1GST9"/>
<sequence length="439" mass="48751">MENIVRFYLKLFIPLVGMATVSAQNTSAELLVNGGNVSVGADGILSTGYDFSNLGTAHFISDGQISYQSNFHNDGVYGITNGKTSSKTLFSMADDTKEALILSGNGLSSFYDITFDNPKKEMSFDVSTNIDLQGQANMKKGVIKINDAPNTLTRMSKGMISFLPGATAANASDDSHIQGLMEKVGREDFDFPQGDGGFYRPATISSAQNDEDTFVSKYVYDDKGFFEARTVLSGAIDILNKNEYWLVERGVNTSTDIILTLGWHDDTTSKDVLGTPEKNLRIVRWDEIHELWIDEGGIVDMVNKKVTTPTTVDRYGFFTLATIKEDWIIDVDIAIYNLVSPNGDGKNDYFVIDNISRYPNNTVEIYNRWGTRVFETSNYDAQGYGTVNVFDGYAKGRVVVNKDEPLPSGTYYYIIVYEINDEKGSRTIKKSGYLHLDTP</sequence>
<organism evidence="2 3">
    <name type="scientific">Myroides pelagicus</name>
    <dbReference type="NCBI Taxonomy" id="270914"/>
    <lineage>
        <taxon>Bacteria</taxon>
        <taxon>Pseudomonadati</taxon>
        <taxon>Bacteroidota</taxon>
        <taxon>Flavobacteriia</taxon>
        <taxon>Flavobacteriales</taxon>
        <taxon>Flavobacteriaceae</taxon>
        <taxon>Myroides</taxon>
    </lineage>
</organism>
<name>A0A7K1GST9_9FLAO</name>
<proteinExistence type="predicted"/>
<gene>
    <name evidence="2" type="ORF">GJV77_13500</name>
</gene>
<dbReference type="RefSeq" id="WP_155036866.1">
    <property type="nucleotide sequence ID" value="NZ_JBHTIG010000009.1"/>
</dbReference>
<feature type="signal peptide" evidence="1">
    <location>
        <begin position="1"/>
        <end position="23"/>
    </location>
</feature>